<dbReference type="Gene3D" id="1.20.58.340">
    <property type="entry name" value="Magnesium transport protein CorA, transmembrane region"/>
    <property type="match status" value="1"/>
</dbReference>
<evidence type="ECO:0000256" key="2">
    <source>
        <dbReference type="ARBA" id="ARBA00022692"/>
    </source>
</evidence>
<dbReference type="Proteomes" id="UP000036503">
    <property type="component" value="Unassembled WGS sequence"/>
</dbReference>
<dbReference type="AlphaFoldDB" id="A0A0J6WVA2"/>
<proteinExistence type="predicted"/>
<dbReference type="STRING" id="39029.BSR42_00310"/>
<comment type="subcellular location">
    <subcellularLocation>
        <location evidence="1">Membrane</location>
        <topology evidence="1">Multi-pass membrane protein</topology>
    </subcellularLocation>
</comment>
<evidence type="ECO:0000313" key="6">
    <source>
        <dbReference type="EMBL" id="KMO86489.1"/>
    </source>
</evidence>
<dbReference type="PATRIC" id="fig|1122219.3.peg.1195"/>
<evidence type="ECO:0000256" key="1">
    <source>
        <dbReference type="ARBA" id="ARBA00004141"/>
    </source>
</evidence>
<dbReference type="PANTHER" id="PTHR47891:SF2">
    <property type="entry name" value="MAGNESIUM AND COBALT TRANSPORTER"/>
    <property type="match status" value="1"/>
</dbReference>
<keyword evidence="7" id="KW-1185">Reference proteome</keyword>
<comment type="caution">
    <text evidence="6">The sequence shown here is derived from an EMBL/GenBank/DDBJ whole genome shotgun (WGS) entry which is preliminary data.</text>
</comment>
<dbReference type="SUPFAM" id="SSF144083">
    <property type="entry name" value="Magnesium transport protein CorA, transmembrane region"/>
    <property type="match status" value="1"/>
</dbReference>
<evidence type="ECO:0000256" key="5">
    <source>
        <dbReference type="SAM" id="Phobius"/>
    </source>
</evidence>
<protein>
    <recommendedName>
        <fullName evidence="8">Magnesium transporter CorA</fullName>
    </recommendedName>
</protein>
<organism evidence="6 7">
    <name type="scientific">Megasphaera cerevisiae DSM 20462</name>
    <dbReference type="NCBI Taxonomy" id="1122219"/>
    <lineage>
        <taxon>Bacteria</taxon>
        <taxon>Bacillati</taxon>
        <taxon>Bacillota</taxon>
        <taxon>Negativicutes</taxon>
        <taxon>Veillonellales</taxon>
        <taxon>Veillonellaceae</taxon>
        <taxon>Megasphaera</taxon>
    </lineage>
</organism>
<dbReference type="EMBL" id="LEKT01000021">
    <property type="protein sequence ID" value="KMO86489.1"/>
    <property type="molecule type" value="Genomic_DNA"/>
</dbReference>
<keyword evidence="4 5" id="KW-0472">Membrane</keyword>
<evidence type="ECO:0000256" key="3">
    <source>
        <dbReference type="ARBA" id="ARBA00022989"/>
    </source>
</evidence>
<dbReference type="InterPro" id="IPR045863">
    <property type="entry name" value="CorA_TM1_TM2"/>
</dbReference>
<evidence type="ECO:0008006" key="8">
    <source>
        <dbReference type="Google" id="ProtNLM"/>
    </source>
</evidence>
<dbReference type="InterPro" id="IPR047199">
    <property type="entry name" value="CorA-like"/>
</dbReference>
<keyword evidence="2 5" id="KW-0812">Transmembrane</keyword>
<dbReference type="InterPro" id="IPR002523">
    <property type="entry name" value="MgTranspt_CorA/ZnTranspt_ZntB"/>
</dbReference>
<sequence>MKFLASITIILAVPTIIFSLWGVNVPLPFSTSEMGFIYIIGIAFICAIGAIVMLWRKDLF</sequence>
<dbReference type="InParanoid" id="A0A0J6WVA2"/>
<dbReference type="GO" id="GO:0046873">
    <property type="term" value="F:metal ion transmembrane transporter activity"/>
    <property type="evidence" value="ECO:0007669"/>
    <property type="project" value="InterPro"/>
</dbReference>
<dbReference type="GO" id="GO:0016020">
    <property type="term" value="C:membrane"/>
    <property type="evidence" value="ECO:0007669"/>
    <property type="project" value="UniProtKB-SubCell"/>
</dbReference>
<gene>
    <name evidence="6" type="ORF">AB840_07605</name>
</gene>
<reference evidence="6 7" key="1">
    <citation type="submission" date="2015-06" db="EMBL/GenBank/DDBJ databases">
        <title>Draft genome sequence of beer spoilage bacterium Megasphaera cerevisiae type strain 20462.</title>
        <authorList>
            <person name="Kutumbaka K."/>
            <person name="Pasmowitz J."/>
            <person name="Mategko J."/>
            <person name="Reyes D."/>
            <person name="Friedrich A."/>
            <person name="Han S."/>
            <person name="Martens-Habbena W."/>
            <person name="Neal-McKinney J."/>
            <person name="Janagama H.K."/>
            <person name="Nadala C."/>
            <person name="Samadpour M."/>
        </authorList>
    </citation>
    <scope>NUCLEOTIDE SEQUENCE [LARGE SCALE GENOMIC DNA]</scope>
    <source>
        <strain evidence="6 7">DSM 20462</strain>
    </source>
</reference>
<dbReference type="Pfam" id="PF01544">
    <property type="entry name" value="CorA"/>
    <property type="match status" value="1"/>
</dbReference>
<name>A0A0J6WVA2_9FIRM</name>
<keyword evidence="3 5" id="KW-1133">Transmembrane helix</keyword>
<evidence type="ECO:0000256" key="4">
    <source>
        <dbReference type="ARBA" id="ARBA00023136"/>
    </source>
</evidence>
<dbReference type="PANTHER" id="PTHR47891">
    <property type="entry name" value="TRANSPORTER-RELATED"/>
    <property type="match status" value="1"/>
</dbReference>
<evidence type="ECO:0000313" key="7">
    <source>
        <dbReference type="Proteomes" id="UP000036503"/>
    </source>
</evidence>
<feature type="transmembrane region" description="Helical" evidence="5">
    <location>
        <begin position="35"/>
        <end position="55"/>
    </location>
</feature>
<accession>A0A0J6WVA2</accession>